<dbReference type="Proteomes" id="UP000050792">
    <property type="component" value="Unassembled WGS sequence"/>
</dbReference>
<reference evidence="3" key="1">
    <citation type="submission" date="2022-06" db="EMBL/GenBank/DDBJ databases">
        <authorList>
            <person name="Berger JAMES D."/>
            <person name="Berger JAMES D."/>
        </authorList>
    </citation>
    <scope>NUCLEOTIDE SEQUENCE [LARGE SCALE GENOMIC DNA]</scope>
</reference>
<evidence type="ECO:0000256" key="2">
    <source>
        <dbReference type="SAM" id="SignalP"/>
    </source>
</evidence>
<feature type="coiled-coil region" evidence="1">
    <location>
        <begin position="32"/>
        <end position="116"/>
    </location>
</feature>
<proteinExistence type="predicted"/>
<keyword evidence="3" id="KW-1185">Reference proteome</keyword>
<dbReference type="WBParaSite" id="SRDH1_6480.1">
    <property type="protein sequence ID" value="SRDH1_6480.1"/>
    <property type="gene ID" value="SRDH1_6480"/>
</dbReference>
<name>A0AA85FW51_9TREM</name>
<evidence type="ECO:0000313" key="3">
    <source>
        <dbReference type="Proteomes" id="UP000050792"/>
    </source>
</evidence>
<feature type="chain" id="PRO_5041645137" evidence="2">
    <location>
        <begin position="17"/>
        <end position="219"/>
    </location>
</feature>
<feature type="signal peptide" evidence="2">
    <location>
        <begin position="1"/>
        <end position="16"/>
    </location>
</feature>
<evidence type="ECO:0000313" key="4">
    <source>
        <dbReference type="WBParaSite" id="SRDH1_6480.1"/>
    </source>
</evidence>
<keyword evidence="1" id="KW-0175">Coiled coil</keyword>
<reference evidence="4" key="2">
    <citation type="submission" date="2023-11" db="UniProtKB">
        <authorList>
            <consortium name="WormBaseParasite"/>
        </authorList>
    </citation>
    <scope>IDENTIFICATION</scope>
</reference>
<evidence type="ECO:0000256" key="1">
    <source>
        <dbReference type="SAM" id="Coils"/>
    </source>
</evidence>
<keyword evidence="2" id="KW-0732">Signal</keyword>
<organism evidence="3 4">
    <name type="scientific">Schistosoma rodhaini</name>
    <dbReference type="NCBI Taxonomy" id="6188"/>
    <lineage>
        <taxon>Eukaryota</taxon>
        <taxon>Metazoa</taxon>
        <taxon>Spiralia</taxon>
        <taxon>Lophotrochozoa</taxon>
        <taxon>Platyhelminthes</taxon>
        <taxon>Trematoda</taxon>
        <taxon>Digenea</taxon>
        <taxon>Strigeidida</taxon>
        <taxon>Schistosomatoidea</taxon>
        <taxon>Schistosomatidae</taxon>
        <taxon>Schistosoma</taxon>
    </lineage>
</organism>
<dbReference type="AlphaFoldDB" id="A0AA85FW51"/>
<protein>
    <submittedName>
        <fullName evidence="4">DUF5741 domain-containing protein</fullName>
    </submittedName>
</protein>
<sequence>MTIWTIFWSGSFGCCAIFQVMWFNGTQPKTHIEEANRHLNALTTRIKELEIQLKTKEEELNKKEEDFNTVMQEVHLKRETEVNNLNELIFRQNVKLQRLERDLLNRDSELSVLRKRCRMFDEVLRYKATLAKLTITMEQAEQYANLTAKSYPVSANSNGVKSPLDVINTDPSPLMIRNTGSSTDVTEIDGLIEEVGKTLIHSEGQRTKSLAHIVSNGQL</sequence>
<accession>A0AA85FW51</accession>